<reference evidence="2" key="1">
    <citation type="submission" date="2019-12" db="EMBL/GenBank/DDBJ databases">
        <title>Genome sequence of Babesia ovis.</title>
        <authorList>
            <person name="Yamagishi J."/>
            <person name="Sevinc F."/>
            <person name="Xuan X."/>
        </authorList>
    </citation>
    <scope>NUCLEOTIDE SEQUENCE</scope>
    <source>
        <strain evidence="2">Selcuk</strain>
    </source>
</reference>
<comment type="caution">
    <text evidence="2">The sequence shown here is derived from an EMBL/GenBank/DDBJ whole genome shotgun (WGS) entry which is preliminary data.</text>
</comment>
<gene>
    <name evidence="2" type="ORF">BaOVIS_013430</name>
</gene>
<protein>
    <submittedName>
        <fullName evidence="2">DNA repair protein, putative</fullName>
    </submittedName>
</protein>
<organism evidence="2 3">
    <name type="scientific">Babesia ovis</name>
    <dbReference type="NCBI Taxonomy" id="5869"/>
    <lineage>
        <taxon>Eukaryota</taxon>
        <taxon>Sar</taxon>
        <taxon>Alveolata</taxon>
        <taxon>Apicomplexa</taxon>
        <taxon>Aconoidasida</taxon>
        <taxon>Piroplasmida</taxon>
        <taxon>Babesiidae</taxon>
        <taxon>Babesia</taxon>
    </lineage>
</organism>
<evidence type="ECO:0000313" key="3">
    <source>
        <dbReference type="Proteomes" id="UP001057455"/>
    </source>
</evidence>
<proteinExistence type="predicted"/>
<keyword evidence="3" id="KW-1185">Reference proteome</keyword>
<evidence type="ECO:0000313" key="2">
    <source>
        <dbReference type="EMBL" id="GFE53939.1"/>
    </source>
</evidence>
<sequence length="701" mass="81028">MEKALADFAIHWGSVGPFHDLSKVLRSGDGESTESYGENWVASANRQPTPRSVIDRESGPIYETVRENEVLARLGQLHARWDRLLFDVERRLDDLATQHERYMRTVDDLILRQATYCLNFKYVNQKFNALSERKAALAEKLAVLEEIHNHYAQYKCFVRRLDQIENNEFIPRDTKNGVLESATNEESGVPMGNHNNSDNDEKLLVRTLEYVNQIATKLNAMLPAIDASIDFFSIHTDYFHAETTRYQYEALRTSIFGIIKMIFKELYNFANESCKGLSHFDVAEHYNRYRRIGQSVRVLSRYYTMQVTELSTSEFLQLQMYYITSRIKILNPLMMKKMESFQDFEAITSFFLLICNLEILTFKETFVSDATHESLGTMVENVVFYFTEACKQQVARLETSTQMRAAMANLKQNLMEPIAASNNDGVLRPLMLKAQQTYQTIELLLIKNIQRDVAEHVRGHDKQRYLDAFCSNEEMEPNWDHELLLNLRDSEMRGMSLYSPVCFAIGILMGNMDYLGEQNINGVITSVLNATKAEIIDLQYAFHKKMPLEPNLTKINEDLFLMRHVQHLLERLSKFKELEAYRTLDKLYATSEQQLCSALSIVLLADLRDFTSKQASHDNEVYHERLTAARNTLSTKLPLVKNYLAHQLLEHRYSHTYELLLDSLGEASGEYAKKFGLEQPDIVHDSSNGDHMPPPSIRLQL</sequence>
<accession>A0A9W5WUJ8</accession>
<name>A0A9W5WUJ8_BABOV</name>
<dbReference type="EMBL" id="BLIY01000008">
    <property type="protein sequence ID" value="GFE53939.1"/>
    <property type="molecule type" value="Genomic_DNA"/>
</dbReference>
<dbReference type="AlphaFoldDB" id="A0A9W5WUJ8"/>
<feature type="compositionally biased region" description="Pro residues" evidence="1">
    <location>
        <begin position="692"/>
        <end position="701"/>
    </location>
</feature>
<dbReference type="OrthoDB" id="365789at2759"/>
<evidence type="ECO:0000256" key="1">
    <source>
        <dbReference type="SAM" id="MobiDB-lite"/>
    </source>
</evidence>
<feature type="region of interest" description="Disordered" evidence="1">
    <location>
        <begin position="682"/>
        <end position="701"/>
    </location>
</feature>
<dbReference type="Proteomes" id="UP001057455">
    <property type="component" value="Unassembled WGS sequence"/>
</dbReference>